<dbReference type="Proteomes" id="UP000748531">
    <property type="component" value="Unassembled WGS sequence"/>
</dbReference>
<evidence type="ECO:0000313" key="2">
    <source>
        <dbReference type="EMBL" id="KAF5405540.1"/>
    </source>
</evidence>
<dbReference type="PANTHER" id="PTHR36978">
    <property type="entry name" value="P-LOOP CONTAINING NUCLEOTIDE TRIPHOSPHATE HYDROLASE"/>
    <property type="match status" value="1"/>
</dbReference>
<organism evidence="2 3">
    <name type="scientific">Paragonimus heterotremus</name>
    <dbReference type="NCBI Taxonomy" id="100268"/>
    <lineage>
        <taxon>Eukaryota</taxon>
        <taxon>Metazoa</taxon>
        <taxon>Spiralia</taxon>
        <taxon>Lophotrochozoa</taxon>
        <taxon>Platyhelminthes</taxon>
        <taxon>Trematoda</taxon>
        <taxon>Digenea</taxon>
        <taxon>Plagiorchiida</taxon>
        <taxon>Troglotremata</taxon>
        <taxon>Troglotrematidae</taxon>
        <taxon>Paragonimus</taxon>
    </lineage>
</organism>
<comment type="caution">
    <text evidence="2">The sequence shown here is derived from an EMBL/GenBank/DDBJ whole genome shotgun (WGS) entry which is preliminary data.</text>
</comment>
<reference evidence="2" key="1">
    <citation type="submission" date="2019-05" db="EMBL/GenBank/DDBJ databases">
        <title>Annotation for the trematode Paragonimus heterotremus.</title>
        <authorList>
            <person name="Choi Y.-J."/>
        </authorList>
    </citation>
    <scope>NUCLEOTIDE SEQUENCE</scope>
    <source>
        <strain evidence="2">LC</strain>
    </source>
</reference>
<proteinExistence type="predicted"/>
<gene>
    <name evidence="2" type="ORF">PHET_00920</name>
</gene>
<sequence>MTVSERSKVDACGPLLVIGAGFGRTGTKSLKTALEIIYGQPCYHMFELIAKHQDHGRKWVEVDRLVSESTDGKIDPGLFYEIFDGYRCTVDFPSSSYYPQLMQAYPDAKVVLTIRDKQSWLDSVRSTILLRRDIRHYDWVERLIVGYQNGWHFLTMNRTMLERVFGPGADVTNDTMVLAAYDRWIAQVTKNVPADRLLVFHVREGWEPLCKFLNVSVPNQPFPNVNERAELVERVGFRRKLVRLTRWGTRFVVGIIVAFLLYRLI</sequence>
<dbReference type="Pfam" id="PF17784">
    <property type="entry name" value="Sulfotransfer_4"/>
    <property type="match status" value="1"/>
</dbReference>
<keyword evidence="1" id="KW-0812">Transmembrane</keyword>
<dbReference type="Gene3D" id="3.40.50.300">
    <property type="entry name" value="P-loop containing nucleotide triphosphate hydrolases"/>
    <property type="match status" value="1"/>
</dbReference>
<protein>
    <submittedName>
        <fullName evidence="2">Nad dependent epimerase dehydratase</fullName>
    </submittedName>
</protein>
<evidence type="ECO:0000256" key="1">
    <source>
        <dbReference type="SAM" id="Phobius"/>
    </source>
</evidence>
<dbReference type="PANTHER" id="PTHR36978:SF4">
    <property type="entry name" value="P-LOOP CONTAINING NUCLEOSIDE TRIPHOSPHATE HYDROLASE PROTEIN"/>
    <property type="match status" value="1"/>
</dbReference>
<keyword evidence="1" id="KW-0472">Membrane</keyword>
<dbReference type="InterPro" id="IPR027417">
    <property type="entry name" value="P-loop_NTPase"/>
</dbReference>
<keyword evidence="1" id="KW-1133">Transmembrane helix</keyword>
<accession>A0A8J4SUG5</accession>
<evidence type="ECO:0000313" key="3">
    <source>
        <dbReference type="Proteomes" id="UP000748531"/>
    </source>
</evidence>
<dbReference type="EMBL" id="LUCH01000291">
    <property type="protein sequence ID" value="KAF5405540.1"/>
    <property type="molecule type" value="Genomic_DNA"/>
</dbReference>
<keyword evidence="3" id="KW-1185">Reference proteome</keyword>
<dbReference type="OrthoDB" id="272681at2759"/>
<feature type="transmembrane region" description="Helical" evidence="1">
    <location>
        <begin position="247"/>
        <end position="264"/>
    </location>
</feature>
<dbReference type="AlphaFoldDB" id="A0A8J4SUG5"/>
<dbReference type="InterPro" id="IPR040632">
    <property type="entry name" value="Sulfotransfer_4"/>
</dbReference>
<name>A0A8J4SUG5_9TREM</name>
<dbReference type="SUPFAM" id="SSF52540">
    <property type="entry name" value="P-loop containing nucleoside triphosphate hydrolases"/>
    <property type="match status" value="1"/>
</dbReference>